<keyword evidence="1" id="KW-1133">Transmembrane helix</keyword>
<protein>
    <recommendedName>
        <fullName evidence="4">Transmembrane protein</fullName>
    </recommendedName>
</protein>
<dbReference type="AlphaFoldDB" id="A0AA35V3Q0"/>
<reference evidence="2" key="1">
    <citation type="submission" date="2023-03" db="EMBL/GenBank/DDBJ databases">
        <authorList>
            <person name="Pearce D."/>
        </authorList>
    </citation>
    <scope>NUCLEOTIDE SEQUENCE</scope>
    <source>
        <strain evidence="2">Mc</strain>
    </source>
</reference>
<keyword evidence="1" id="KW-0812">Transmembrane</keyword>
<dbReference type="GeneID" id="88222852"/>
<dbReference type="RefSeq" id="WP_010959870.1">
    <property type="nucleotide sequence ID" value="NZ_DAIONT010000014.1"/>
</dbReference>
<proteinExistence type="predicted"/>
<evidence type="ECO:0000313" key="2">
    <source>
        <dbReference type="EMBL" id="CAI8761310.1"/>
    </source>
</evidence>
<sequence length="153" mass="16151">MDSKTVVDAALTRLDTLLAEDYGAKGGSLAERIRGLAAVLPADTRKRLLDLTARGESLARTGAGERALAEFVFDCGVAYEQVDFLRKAQLAEDLGLVEVGGLAPAELERGDLDAMARFIAARDRLVAKVAGFTLKALAVMGALFIIGLVFGVV</sequence>
<name>A0AA35V3Q0_METCP</name>
<feature type="transmembrane region" description="Helical" evidence="1">
    <location>
        <begin position="125"/>
        <end position="150"/>
    </location>
</feature>
<dbReference type="Proteomes" id="UP001158598">
    <property type="component" value="Chromosome"/>
</dbReference>
<evidence type="ECO:0000313" key="3">
    <source>
        <dbReference type="Proteomes" id="UP001158598"/>
    </source>
</evidence>
<evidence type="ECO:0008006" key="4">
    <source>
        <dbReference type="Google" id="ProtNLM"/>
    </source>
</evidence>
<keyword evidence="1" id="KW-0472">Membrane</keyword>
<gene>
    <name evidence="2" type="ORF">MCNOR_0841</name>
</gene>
<dbReference type="EMBL" id="OX458332">
    <property type="protein sequence ID" value="CAI8761310.1"/>
    <property type="molecule type" value="Genomic_DNA"/>
</dbReference>
<accession>A0AA35V3Q0</accession>
<organism evidence="2 3">
    <name type="scientific">Methylococcus capsulatus</name>
    <dbReference type="NCBI Taxonomy" id="414"/>
    <lineage>
        <taxon>Bacteria</taxon>
        <taxon>Pseudomonadati</taxon>
        <taxon>Pseudomonadota</taxon>
        <taxon>Gammaproteobacteria</taxon>
        <taxon>Methylococcales</taxon>
        <taxon>Methylococcaceae</taxon>
        <taxon>Methylococcus</taxon>
    </lineage>
</organism>
<evidence type="ECO:0000256" key="1">
    <source>
        <dbReference type="SAM" id="Phobius"/>
    </source>
</evidence>